<evidence type="ECO:0000313" key="2">
    <source>
        <dbReference type="Proteomes" id="UP000095228"/>
    </source>
</evidence>
<evidence type="ECO:0008006" key="3">
    <source>
        <dbReference type="Google" id="ProtNLM"/>
    </source>
</evidence>
<organism evidence="1 2">
    <name type="scientific">Lacunisphaera limnophila</name>
    <dbReference type="NCBI Taxonomy" id="1838286"/>
    <lineage>
        <taxon>Bacteria</taxon>
        <taxon>Pseudomonadati</taxon>
        <taxon>Verrucomicrobiota</taxon>
        <taxon>Opitutia</taxon>
        <taxon>Opitutales</taxon>
        <taxon>Opitutaceae</taxon>
        <taxon>Lacunisphaera</taxon>
    </lineage>
</organism>
<keyword evidence="2" id="KW-1185">Reference proteome</keyword>
<dbReference type="STRING" id="1838286.Verru16b_03315"/>
<protein>
    <recommendedName>
        <fullName evidence="3">DUF4276 family protein</fullName>
    </recommendedName>
</protein>
<evidence type="ECO:0000313" key="1">
    <source>
        <dbReference type="EMBL" id="AOS46218.1"/>
    </source>
</evidence>
<reference evidence="1 2" key="1">
    <citation type="submission" date="2016-06" db="EMBL/GenBank/DDBJ databases">
        <title>Three novel species with peptidoglycan cell walls form the new genus Lacunisphaera gen. nov. in the family Opitutaceae of the verrucomicrobial subdivision 4.</title>
        <authorList>
            <person name="Rast P."/>
            <person name="Gloeckner I."/>
            <person name="Jogler M."/>
            <person name="Boedeker C."/>
            <person name="Jeske O."/>
            <person name="Wiegand S."/>
            <person name="Reinhardt R."/>
            <person name="Schumann P."/>
            <person name="Rohde M."/>
            <person name="Spring S."/>
            <person name="Gloeckner F.O."/>
            <person name="Jogler C."/>
        </authorList>
    </citation>
    <scope>NUCLEOTIDE SEQUENCE [LARGE SCALE GENOMIC DNA]</scope>
    <source>
        <strain evidence="1 2">IG16b</strain>
    </source>
</reference>
<dbReference type="EMBL" id="CP016094">
    <property type="protein sequence ID" value="AOS46218.1"/>
    <property type="molecule type" value="Genomic_DNA"/>
</dbReference>
<dbReference type="KEGG" id="obg:Verru16b_03315"/>
<proteinExistence type="predicted"/>
<gene>
    <name evidence="1" type="ORF">Verru16b_03315</name>
</gene>
<dbReference type="AlphaFoldDB" id="A0A1D8AZ96"/>
<dbReference type="Proteomes" id="UP000095228">
    <property type="component" value="Chromosome"/>
</dbReference>
<name>A0A1D8AZ96_9BACT</name>
<sequence length="219" mass="24475">MLKLAILSESPADEAALRVLVGYVLGGQFRSVHTSLRARGWPSVEQVLPAIIRHLHFNTDADGLVVVVDSDDSVVHTPEHEAPGYHHAFCRICRLRSVFRRTVKRLPPAHGRDRVLRAVGLCVPAIEAWLLCGRDPTVSEAAWMDGQATGRMPYTRRELKGRVYGTERPSLQYETKRALEEVARQRGDVRRLEYDFPHGFGALARDLRSWPPGPGRAAG</sequence>
<accession>A0A1D8AZ96</accession>
<dbReference type="RefSeq" id="WP_069963294.1">
    <property type="nucleotide sequence ID" value="NZ_CP016094.1"/>
</dbReference>
<dbReference type="OrthoDB" id="190577at2"/>